<feature type="domain" description="C2H2-type" evidence="3">
    <location>
        <begin position="11"/>
        <end position="38"/>
    </location>
</feature>
<feature type="domain" description="C2H2-type" evidence="3">
    <location>
        <begin position="222"/>
        <end position="244"/>
    </location>
</feature>
<evidence type="ECO:0000259" key="3">
    <source>
        <dbReference type="PROSITE" id="PS50157"/>
    </source>
</evidence>
<dbReference type="PANTHER" id="PTHR46326">
    <property type="entry name" value="ZINC FINGER PROTEIN ZAT1-RELATED"/>
    <property type="match status" value="1"/>
</dbReference>
<keyword evidence="1" id="KW-0479">Metal-binding</keyword>
<dbReference type="AlphaFoldDB" id="A0A6P5GAV5"/>
<feature type="compositionally biased region" description="Acidic residues" evidence="2">
    <location>
        <begin position="275"/>
        <end position="289"/>
    </location>
</feature>
<feature type="region of interest" description="Disordered" evidence="2">
    <location>
        <begin position="268"/>
        <end position="297"/>
    </location>
</feature>
<dbReference type="InterPro" id="IPR013087">
    <property type="entry name" value="Znf_C2H2_type"/>
</dbReference>
<dbReference type="PANTHER" id="PTHR46326:SF1">
    <property type="entry name" value="OS03G0425900 PROTEIN"/>
    <property type="match status" value="1"/>
</dbReference>
<evidence type="ECO:0000313" key="5">
    <source>
        <dbReference type="RefSeq" id="XP_020104957.1"/>
    </source>
</evidence>
<dbReference type="Gene3D" id="3.30.160.60">
    <property type="entry name" value="Classic Zinc Finger"/>
    <property type="match status" value="1"/>
</dbReference>
<keyword evidence="1" id="KW-0862">Zinc</keyword>
<reference evidence="4" key="1">
    <citation type="journal article" date="2015" name="Nat. Genet.">
        <title>The pineapple genome and the evolution of CAM photosynthesis.</title>
        <authorList>
            <person name="Ming R."/>
            <person name="VanBuren R."/>
            <person name="Wai C.M."/>
            <person name="Tang H."/>
            <person name="Schatz M.C."/>
            <person name="Bowers J.E."/>
            <person name="Lyons E."/>
            <person name="Wang M.L."/>
            <person name="Chen J."/>
            <person name="Biggers E."/>
            <person name="Zhang J."/>
            <person name="Huang L."/>
            <person name="Zhang L."/>
            <person name="Miao W."/>
            <person name="Zhang J."/>
            <person name="Ye Z."/>
            <person name="Miao C."/>
            <person name="Lin Z."/>
            <person name="Wang H."/>
            <person name="Zhou H."/>
            <person name="Yim W.C."/>
            <person name="Priest H.D."/>
            <person name="Zheng C."/>
            <person name="Woodhouse M."/>
            <person name="Edger P.P."/>
            <person name="Guyot R."/>
            <person name="Guo H.B."/>
            <person name="Guo H."/>
            <person name="Zheng G."/>
            <person name="Singh R."/>
            <person name="Sharma A."/>
            <person name="Min X."/>
            <person name="Zheng Y."/>
            <person name="Lee H."/>
            <person name="Gurtowski J."/>
            <person name="Sedlazeck F.J."/>
            <person name="Harkess A."/>
            <person name="McKain M.R."/>
            <person name="Liao Z."/>
            <person name="Fang J."/>
            <person name="Liu J."/>
            <person name="Zhang X."/>
            <person name="Zhang Q."/>
            <person name="Hu W."/>
            <person name="Qin Y."/>
            <person name="Wang K."/>
            <person name="Chen L.Y."/>
            <person name="Shirley N."/>
            <person name="Lin Y.R."/>
            <person name="Liu L.Y."/>
            <person name="Hernandez A.G."/>
            <person name="Wright C.L."/>
            <person name="Bulone V."/>
            <person name="Tuskan G.A."/>
            <person name="Heath K."/>
            <person name="Zee F."/>
            <person name="Moore P.H."/>
            <person name="Sunkar R."/>
            <person name="Leebens-Mack J.H."/>
            <person name="Mockler T."/>
            <person name="Bennetzen J.L."/>
            <person name="Freeling M."/>
            <person name="Sankoff D."/>
            <person name="Paterson A.H."/>
            <person name="Zhu X."/>
            <person name="Yang X."/>
            <person name="Smith J.A."/>
            <person name="Cushman J.C."/>
            <person name="Paull R.E."/>
            <person name="Yu Q."/>
        </authorList>
    </citation>
    <scope>NUCLEOTIDE SEQUENCE [LARGE SCALE GENOMIC DNA]</scope>
    <source>
        <strain evidence="4">cv. F153</strain>
    </source>
</reference>
<dbReference type="PROSITE" id="PS50157">
    <property type="entry name" value="ZINC_FINGER_C2H2_2"/>
    <property type="match status" value="2"/>
</dbReference>
<reference evidence="5" key="2">
    <citation type="submission" date="2025-08" db="UniProtKB">
        <authorList>
            <consortium name="RefSeq"/>
        </authorList>
    </citation>
    <scope>IDENTIFICATION</scope>
    <source>
        <tissue evidence="5">Leaf</tissue>
    </source>
</reference>
<feature type="compositionally biased region" description="Basic and acidic residues" evidence="2">
    <location>
        <begin position="136"/>
        <end position="145"/>
    </location>
</feature>
<dbReference type="InterPro" id="IPR036236">
    <property type="entry name" value="Znf_C2H2_sf"/>
</dbReference>
<dbReference type="SUPFAM" id="SSF57667">
    <property type="entry name" value="beta-beta-alpha zinc fingers"/>
    <property type="match status" value="2"/>
</dbReference>
<dbReference type="OrthoDB" id="9411774at2759"/>
<dbReference type="InterPro" id="IPR044303">
    <property type="entry name" value="ZAT1/4/9"/>
</dbReference>
<proteinExistence type="predicted"/>
<dbReference type="GO" id="GO:0008270">
    <property type="term" value="F:zinc ion binding"/>
    <property type="evidence" value="ECO:0007669"/>
    <property type="project" value="UniProtKB-KW"/>
</dbReference>
<dbReference type="Pfam" id="PF13912">
    <property type="entry name" value="zf-C2H2_6"/>
    <property type="match status" value="3"/>
</dbReference>
<dbReference type="PROSITE" id="PS00028">
    <property type="entry name" value="ZINC_FINGER_C2H2_1"/>
    <property type="match status" value="2"/>
</dbReference>
<evidence type="ECO:0000256" key="2">
    <source>
        <dbReference type="SAM" id="MobiDB-lite"/>
    </source>
</evidence>
<dbReference type="Gramene" id="Aco003869.1.mrna1">
    <property type="protein sequence ID" value="Aco003869.1.mrna1.cds1"/>
    <property type="gene ID" value="Aco003869.1.path1"/>
</dbReference>
<dbReference type="GO" id="GO:0006355">
    <property type="term" value="P:regulation of DNA-templated transcription"/>
    <property type="evidence" value="ECO:0007669"/>
    <property type="project" value="InterPro"/>
</dbReference>
<gene>
    <name evidence="5" type="primary">LOC109721655</name>
</gene>
<dbReference type="RefSeq" id="XP_020104957.1">
    <property type="nucleotide sequence ID" value="XM_020249368.1"/>
</dbReference>
<evidence type="ECO:0000256" key="1">
    <source>
        <dbReference type="PROSITE-ProRule" id="PRU00042"/>
    </source>
</evidence>
<feature type="region of interest" description="Disordered" evidence="2">
    <location>
        <begin position="136"/>
        <end position="156"/>
    </location>
</feature>
<dbReference type="SMART" id="SM00355">
    <property type="entry name" value="ZnF_C2H2"/>
    <property type="match status" value="3"/>
</dbReference>
<keyword evidence="4" id="KW-1185">Reference proteome</keyword>
<protein>
    <submittedName>
        <fullName evidence="5">Zinc finger protein ZAT4-like</fullName>
    </submittedName>
</protein>
<organism evidence="4 5">
    <name type="scientific">Ananas comosus</name>
    <name type="common">Pineapple</name>
    <name type="synonym">Ananas ananas</name>
    <dbReference type="NCBI Taxonomy" id="4615"/>
    <lineage>
        <taxon>Eukaryota</taxon>
        <taxon>Viridiplantae</taxon>
        <taxon>Streptophyta</taxon>
        <taxon>Embryophyta</taxon>
        <taxon>Tracheophyta</taxon>
        <taxon>Spermatophyta</taxon>
        <taxon>Magnoliopsida</taxon>
        <taxon>Liliopsida</taxon>
        <taxon>Poales</taxon>
        <taxon>Bromeliaceae</taxon>
        <taxon>Bromelioideae</taxon>
        <taxon>Ananas</taxon>
    </lineage>
</organism>
<keyword evidence="1" id="KW-0863">Zinc-finger</keyword>
<name>A0A6P5GAV5_ANACO</name>
<accession>A0A6P5GAV5</accession>
<sequence length="316" mass="34630">MELGGDDKEPHCCRACGKRFPCGRSLGAHMRSHSSPISSFSSDDDGDYEFANKMTTRDCTNGGSSVTTSSSRTFMELRACLRLPEPAVPRRAATRRRSRRVASIAAASEVDEEEDVALCLMMLSRDSLSKRSFALERKGEEEFPAKPKKSTGGESEKRARFACPECNRPFRSYQALGGHRANRKRINGAGCCSSSSKIPSLPDDSFGAAVASPESAKKARAHRCPICDKVFGSGQALGGHKRSHLMASSSDRRVRICSVDDESRDLLDLNLPAPVDDDDDDDDDDDEDSSNVNENVEYKSWWVEGEHKHGSLVGFI</sequence>
<dbReference type="GeneID" id="109721655"/>
<evidence type="ECO:0000313" key="4">
    <source>
        <dbReference type="Proteomes" id="UP000515123"/>
    </source>
</evidence>
<dbReference type="Proteomes" id="UP000515123">
    <property type="component" value="Linkage group 15"/>
</dbReference>